<feature type="non-terminal residue" evidence="2">
    <location>
        <position position="67"/>
    </location>
</feature>
<gene>
    <name evidence="2" type="ORF">PENTCL1PPCAC_21591</name>
</gene>
<evidence type="ECO:0000313" key="3">
    <source>
        <dbReference type="Proteomes" id="UP001432027"/>
    </source>
</evidence>
<sequence length="67" mass="7656">MEDPFRRWYLSPLTSEDVLAGASLLVLALIFLIFYGLVMIVLWNTSKEMIGFRYLLSSAIAECQIII</sequence>
<keyword evidence="1" id="KW-0812">Transmembrane</keyword>
<dbReference type="Proteomes" id="UP001432027">
    <property type="component" value="Unassembled WGS sequence"/>
</dbReference>
<organism evidence="2 3">
    <name type="scientific">Pristionchus entomophagus</name>
    <dbReference type="NCBI Taxonomy" id="358040"/>
    <lineage>
        <taxon>Eukaryota</taxon>
        <taxon>Metazoa</taxon>
        <taxon>Ecdysozoa</taxon>
        <taxon>Nematoda</taxon>
        <taxon>Chromadorea</taxon>
        <taxon>Rhabditida</taxon>
        <taxon>Rhabditina</taxon>
        <taxon>Diplogasteromorpha</taxon>
        <taxon>Diplogasteroidea</taxon>
        <taxon>Neodiplogasteridae</taxon>
        <taxon>Pristionchus</taxon>
    </lineage>
</organism>
<protein>
    <submittedName>
        <fullName evidence="2">Uncharacterized protein</fullName>
    </submittedName>
</protein>
<keyword evidence="3" id="KW-1185">Reference proteome</keyword>
<proteinExistence type="predicted"/>
<dbReference type="EMBL" id="BTSX01000005">
    <property type="protein sequence ID" value="GMS99416.1"/>
    <property type="molecule type" value="Genomic_DNA"/>
</dbReference>
<reference evidence="2" key="1">
    <citation type="submission" date="2023-10" db="EMBL/GenBank/DDBJ databases">
        <title>Genome assembly of Pristionchus species.</title>
        <authorList>
            <person name="Yoshida K."/>
            <person name="Sommer R.J."/>
        </authorList>
    </citation>
    <scope>NUCLEOTIDE SEQUENCE</scope>
    <source>
        <strain evidence="2">RS0144</strain>
    </source>
</reference>
<dbReference type="AlphaFoldDB" id="A0AAV5TYS6"/>
<feature type="transmembrane region" description="Helical" evidence="1">
    <location>
        <begin position="20"/>
        <end position="43"/>
    </location>
</feature>
<keyword evidence="1" id="KW-0472">Membrane</keyword>
<comment type="caution">
    <text evidence="2">The sequence shown here is derived from an EMBL/GenBank/DDBJ whole genome shotgun (WGS) entry which is preliminary data.</text>
</comment>
<name>A0AAV5TYS6_9BILA</name>
<keyword evidence="1" id="KW-1133">Transmembrane helix</keyword>
<evidence type="ECO:0000256" key="1">
    <source>
        <dbReference type="SAM" id="Phobius"/>
    </source>
</evidence>
<accession>A0AAV5TYS6</accession>
<evidence type="ECO:0000313" key="2">
    <source>
        <dbReference type="EMBL" id="GMS99416.1"/>
    </source>
</evidence>